<dbReference type="VEuPathDB" id="VectorBase:AATE010851"/>
<dbReference type="EnsemblMetazoa" id="AATE010851-RA">
    <property type="protein sequence ID" value="AATE010851-PA.1"/>
    <property type="gene ID" value="AATE010851"/>
</dbReference>
<feature type="compositionally biased region" description="Basic and acidic residues" evidence="1">
    <location>
        <begin position="72"/>
        <end position="84"/>
    </location>
</feature>
<dbReference type="AlphaFoldDB" id="A0A182J3W4"/>
<proteinExistence type="predicted"/>
<organism evidence="2">
    <name type="scientific">Anopheles atroparvus</name>
    <name type="common">European mosquito</name>
    <dbReference type="NCBI Taxonomy" id="41427"/>
    <lineage>
        <taxon>Eukaryota</taxon>
        <taxon>Metazoa</taxon>
        <taxon>Ecdysozoa</taxon>
        <taxon>Arthropoda</taxon>
        <taxon>Hexapoda</taxon>
        <taxon>Insecta</taxon>
        <taxon>Pterygota</taxon>
        <taxon>Neoptera</taxon>
        <taxon>Endopterygota</taxon>
        <taxon>Diptera</taxon>
        <taxon>Nematocera</taxon>
        <taxon>Culicoidea</taxon>
        <taxon>Culicidae</taxon>
        <taxon>Anophelinae</taxon>
        <taxon>Anopheles</taxon>
    </lineage>
</organism>
<sequence>MDVTFAALPLGSTVGPKKGVSNALPVSKGFPFSLSDNRKHTHTLGRIEPHQERQRYVTFRADQGRYGFSGDLQDHRSHAAELQKQRQSPRPVRGNKCVGSKVPRLAVLAGGKMATANSYMCMCRSVHMFAMPTSGFEDS</sequence>
<feature type="region of interest" description="Disordered" evidence="1">
    <location>
        <begin position="68"/>
        <end position="97"/>
    </location>
</feature>
<evidence type="ECO:0000313" key="2">
    <source>
        <dbReference type="EnsemblMetazoa" id="AATE010851-PA.1"/>
    </source>
</evidence>
<evidence type="ECO:0000256" key="1">
    <source>
        <dbReference type="SAM" id="MobiDB-lite"/>
    </source>
</evidence>
<name>A0A182J3W4_ANOAO</name>
<reference evidence="2" key="1">
    <citation type="submission" date="2022-08" db="UniProtKB">
        <authorList>
            <consortium name="EnsemblMetazoa"/>
        </authorList>
    </citation>
    <scope>IDENTIFICATION</scope>
    <source>
        <strain evidence="2">EBRO</strain>
    </source>
</reference>
<protein>
    <submittedName>
        <fullName evidence="2">Uncharacterized protein</fullName>
    </submittedName>
</protein>
<accession>A0A182J3W4</accession>